<dbReference type="PROSITE" id="PS50262">
    <property type="entry name" value="G_PROTEIN_RECEP_F1_2"/>
    <property type="match status" value="1"/>
</dbReference>
<comment type="similarity">
    <text evidence="10">Belongs to the G-protein coupled receptor 1 family.</text>
</comment>
<protein>
    <submittedName>
        <fullName evidence="13">Melatonin receptor type 1A like</fullName>
    </submittedName>
</protein>
<evidence type="ECO:0000256" key="8">
    <source>
        <dbReference type="ARBA" id="ARBA00023224"/>
    </source>
</evidence>
<keyword evidence="3 10" id="KW-0812">Transmembrane</keyword>
<dbReference type="InterPro" id="IPR017452">
    <property type="entry name" value="GPCR_Rhodpsn_7TM"/>
</dbReference>
<dbReference type="Proteomes" id="UP000314983">
    <property type="component" value="Chromosome 12"/>
</dbReference>
<dbReference type="GeneTree" id="ENSGT00940000165176"/>
<evidence type="ECO:0000256" key="7">
    <source>
        <dbReference type="ARBA" id="ARBA00023170"/>
    </source>
</evidence>
<keyword evidence="4 11" id="KW-1133">Transmembrane helix</keyword>
<name>A0A4W4G318_ELEEL</name>
<accession>A0A4W4G318</accession>
<comment type="subcellular location">
    <subcellularLocation>
        <location evidence="1">Cell membrane</location>
        <topology evidence="1">Multi-pass membrane protein</topology>
    </subcellularLocation>
</comment>
<dbReference type="PRINTS" id="PR00857">
    <property type="entry name" value="MELATONINR"/>
</dbReference>
<keyword evidence="2" id="KW-1003">Cell membrane</keyword>
<dbReference type="PANTHER" id="PTHR24228:SF49">
    <property type="entry name" value="MELATONIN RECEPTOR TYPE 1A-LIKE"/>
    <property type="match status" value="1"/>
</dbReference>
<dbReference type="GO" id="GO:0008502">
    <property type="term" value="F:melatonin receptor activity"/>
    <property type="evidence" value="ECO:0007669"/>
    <property type="project" value="InterPro"/>
</dbReference>
<evidence type="ECO:0000256" key="2">
    <source>
        <dbReference type="ARBA" id="ARBA00022475"/>
    </source>
</evidence>
<keyword evidence="14" id="KW-1185">Reference proteome</keyword>
<feature type="transmembrane region" description="Helical" evidence="11">
    <location>
        <begin position="25"/>
        <end position="42"/>
    </location>
</feature>
<dbReference type="PANTHER" id="PTHR24228">
    <property type="entry name" value="B2 BRADYKININ RECEPTOR/ANGIOTENSIN II RECEPTOR"/>
    <property type="match status" value="1"/>
</dbReference>
<evidence type="ECO:0000256" key="5">
    <source>
        <dbReference type="ARBA" id="ARBA00023040"/>
    </source>
</evidence>
<reference evidence="13" key="4">
    <citation type="submission" date="2025-08" db="UniProtKB">
        <authorList>
            <consortium name="Ensembl"/>
        </authorList>
    </citation>
    <scope>IDENTIFICATION</scope>
</reference>
<proteinExistence type="inferred from homology"/>
<feature type="transmembrane region" description="Helical" evidence="11">
    <location>
        <begin position="262"/>
        <end position="281"/>
    </location>
</feature>
<evidence type="ECO:0000256" key="6">
    <source>
        <dbReference type="ARBA" id="ARBA00023136"/>
    </source>
</evidence>
<evidence type="ECO:0000256" key="1">
    <source>
        <dbReference type="ARBA" id="ARBA00004651"/>
    </source>
</evidence>
<keyword evidence="5 10" id="KW-0297">G-protein coupled receptor</keyword>
<feature type="transmembrane region" description="Helical" evidence="11">
    <location>
        <begin position="86"/>
        <end position="107"/>
    </location>
</feature>
<dbReference type="Ensembl" id="ENSEEET00000030871.2">
    <property type="protein sequence ID" value="ENSEEEP00000030510.2"/>
    <property type="gene ID" value="ENSEEEG00000014617.2"/>
</dbReference>
<dbReference type="Pfam" id="PF00001">
    <property type="entry name" value="7tm_1"/>
    <property type="match status" value="1"/>
</dbReference>
<sequence>MMVEATNAPLRNVSSGDGHSKSLSFPWKVTLLSSVLITAIVVEVLGNAFVVSLAVADLVVAIYPYPLLLTAIFHNDWIAGTFHCQISRFLMGLSVISSIFNITGITINRYCYICHSLKYDRLFSSKNTVCYMTLGWSLTILAIVPNWFVESLKYDPFVYSCTFAQSVSSLYTVAVVVVHFILLIGIVTYCYLRIWVLVIHVLHCIKPEGQSKIKPHDVRNLLTIFVVLMLFAMCLAPLNFIGLNVAVRPALGQAIPEWNITANYFMAYFNSCLNAVIYGALNHNFRKEYKRIVFTLFKFKEDKSNQSEGLCSDRLYYHFDSKNVSISQACL</sequence>
<feature type="transmembrane region" description="Helical" evidence="11">
    <location>
        <begin position="128"/>
        <end position="149"/>
    </location>
</feature>
<keyword evidence="7 10" id="KW-0675">Receptor</keyword>
<feature type="transmembrane region" description="Helical" evidence="11">
    <location>
        <begin position="49"/>
        <end position="74"/>
    </location>
</feature>
<dbReference type="OMA" id="RLYYHFD"/>
<reference evidence="14" key="1">
    <citation type="journal article" date="2014" name="Science">
        <title>Nonhuman genetics. Genomic basis for the convergent evolution of electric organs.</title>
        <authorList>
            <person name="Gallant J.R."/>
            <person name="Traeger L.L."/>
            <person name="Volkening J.D."/>
            <person name="Moffett H."/>
            <person name="Chen P.H."/>
            <person name="Novina C.D."/>
            <person name="Phillips G.N.Jr."/>
            <person name="Anand R."/>
            <person name="Wells G.B."/>
            <person name="Pinch M."/>
            <person name="Guth R."/>
            <person name="Unguez G.A."/>
            <person name="Albert J.S."/>
            <person name="Zakon H.H."/>
            <person name="Samanta M.P."/>
            <person name="Sussman M.R."/>
        </authorList>
    </citation>
    <scope>NUCLEOTIDE SEQUENCE [LARGE SCALE GENOMIC DNA]</scope>
</reference>
<evidence type="ECO:0000256" key="4">
    <source>
        <dbReference type="ARBA" id="ARBA00022989"/>
    </source>
</evidence>
<evidence type="ECO:0000256" key="11">
    <source>
        <dbReference type="SAM" id="Phobius"/>
    </source>
</evidence>
<feature type="transmembrane region" description="Helical" evidence="11">
    <location>
        <begin position="169"/>
        <end position="192"/>
    </location>
</feature>
<keyword evidence="6 11" id="KW-0472">Membrane</keyword>
<dbReference type="InterPro" id="IPR000025">
    <property type="entry name" value="Melatonin_rcpt"/>
</dbReference>
<reference evidence="13" key="5">
    <citation type="submission" date="2025-09" db="UniProtKB">
        <authorList>
            <consortium name="Ensembl"/>
        </authorList>
    </citation>
    <scope>IDENTIFICATION</scope>
</reference>
<evidence type="ECO:0000313" key="14">
    <source>
        <dbReference type="Proteomes" id="UP000314983"/>
    </source>
</evidence>
<dbReference type="FunFam" id="1.20.1070.10:FF:000557">
    <property type="entry name" value="Melatonin receptor type 1A"/>
    <property type="match status" value="1"/>
</dbReference>
<evidence type="ECO:0000256" key="9">
    <source>
        <dbReference type="ARBA" id="ARBA00024876"/>
    </source>
</evidence>
<reference evidence="14" key="2">
    <citation type="journal article" date="2017" name="Sci. Adv.">
        <title>A tail of two voltages: Proteomic comparison of the three electric organs of the electric eel.</title>
        <authorList>
            <person name="Traeger L.L."/>
            <person name="Sabat G."/>
            <person name="Barrett-Wilt G.A."/>
            <person name="Wells G.B."/>
            <person name="Sussman M.R."/>
        </authorList>
    </citation>
    <scope>NUCLEOTIDE SEQUENCE [LARGE SCALE GENOMIC DNA]</scope>
</reference>
<dbReference type="PRINTS" id="PR00237">
    <property type="entry name" value="GPCRRHODOPSN"/>
</dbReference>
<evidence type="ECO:0000313" key="13">
    <source>
        <dbReference type="Ensembl" id="ENSEEEP00000030510.2"/>
    </source>
</evidence>
<comment type="function">
    <text evidence="9">High affinity receptor for melatonin. The activity of this receptor is mediated by pertussis toxin sensitive G proteins that inhibits adenylate cyclase activity.</text>
</comment>
<dbReference type="SUPFAM" id="SSF81321">
    <property type="entry name" value="Family A G protein-coupled receptor-like"/>
    <property type="match status" value="1"/>
</dbReference>
<evidence type="ECO:0000259" key="12">
    <source>
        <dbReference type="PROSITE" id="PS50262"/>
    </source>
</evidence>
<dbReference type="AlphaFoldDB" id="A0A4W4G318"/>
<dbReference type="InterPro" id="IPR000276">
    <property type="entry name" value="GPCR_Rhodpsn"/>
</dbReference>
<keyword evidence="8 10" id="KW-0807">Transducer</keyword>
<organism evidence="13 14">
    <name type="scientific">Electrophorus electricus</name>
    <name type="common">Electric eel</name>
    <name type="synonym">Gymnotus electricus</name>
    <dbReference type="NCBI Taxonomy" id="8005"/>
    <lineage>
        <taxon>Eukaryota</taxon>
        <taxon>Metazoa</taxon>
        <taxon>Chordata</taxon>
        <taxon>Craniata</taxon>
        <taxon>Vertebrata</taxon>
        <taxon>Euteleostomi</taxon>
        <taxon>Actinopterygii</taxon>
        <taxon>Neopterygii</taxon>
        <taxon>Teleostei</taxon>
        <taxon>Ostariophysi</taxon>
        <taxon>Gymnotiformes</taxon>
        <taxon>Gymnotoidei</taxon>
        <taxon>Gymnotidae</taxon>
        <taxon>Electrophorus</taxon>
    </lineage>
</organism>
<evidence type="ECO:0000256" key="10">
    <source>
        <dbReference type="RuleBase" id="RU000688"/>
    </source>
</evidence>
<dbReference type="Gene3D" id="1.20.1070.10">
    <property type="entry name" value="Rhodopsin 7-helix transmembrane proteins"/>
    <property type="match status" value="1"/>
</dbReference>
<feature type="transmembrane region" description="Helical" evidence="11">
    <location>
        <begin position="221"/>
        <end position="242"/>
    </location>
</feature>
<dbReference type="PROSITE" id="PS00237">
    <property type="entry name" value="G_PROTEIN_RECEP_F1_1"/>
    <property type="match status" value="1"/>
</dbReference>
<dbReference type="GO" id="GO:0005886">
    <property type="term" value="C:plasma membrane"/>
    <property type="evidence" value="ECO:0007669"/>
    <property type="project" value="UniProtKB-SubCell"/>
</dbReference>
<reference evidence="13" key="3">
    <citation type="submission" date="2020-05" db="EMBL/GenBank/DDBJ databases">
        <title>Electrophorus electricus (electric eel) genome, fEleEle1, primary haplotype.</title>
        <authorList>
            <person name="Myers G."/>
            <person name="Meyer A."/>
            <person name="Fedrigo O."/>
            <person name="Formenti G."/>
            <person name="Rhie A."/>
            <person name="Tracey A."/>
            <person name="Sims Y."/>
            <person name="Jarvis E.D."/>
        </authorList>
    </citation>
    <scope>NUCLEOTIDE SEQUENCE [LARGE SCALE GENOMIC DNA]</scope>
</reference>
<feature type="domain" description="G-protein coupled receptors family 1 profile" evidence="12">
    <location>
        <begin position="27"/>
        <end position="278"/>
    </location>
</feature>
<evidence type="ECO:0000256" key="3">
    <source>
        <dbReference type="ARBA" id="ARBA00022692"/>
    </source>
</evidence>